<dbReference type="AlphaFoldDB" id="A0A1I6B4F2"/>
<organism evidence="2 3">
    <name type="scientific">Psychrobacillus psychrotolerans</name>
    <dbReference type="NCBI Taxonomy" id="126156"/>
    <lineage>
        <taxon>Bacteria</taxon>
        <taxon>Bacillati</taxon>
        <taxon>Bacillota</taxon>
        <taxon>Bacilli</taxon>
        <taxon>Bacillales</taxon>
        <taxon>Bacillaceae</taxon>
        <taxon>Psychrobacillus</taxon>
    </lineage>
</organism>
<reference evidence="3" key="1">
    <citation type="submission" date="2016-10" db="EMBL/GenBank/DDBJ databases">
        <authorList>
            <person name="Varghese N."/>
            <person name="Submissions S."/>
        </authorList>
    </citation>
    <scope>NUCLEOTIDE SEQUENCE [LARGE SCALE GENOMIC DNA]</scope>
    <source>
        <strain evidence="3">DSM 11706</strain>
    </source>
</reference>
<evidence type="ECO:0000256" key="1">
    <source>
        <dbReference type="SAM" id="Phobius"/>
    </source>
</evidence>
<dbReference type="Proteomes" id="UP000198734">
    <property type="component" value="Unassembled WGS sequence"/>
</dbReference>
<sequence>MEVTALLPGLLFIFYFVPVIFVIWFMVTIVGQLKAQTKLLKQIHEKIKIPE</sequence>
<dbReference type="EMBL" id="FOXU01000011">
    <property type="protein sequence ID" value="SFQ75832.1"/>
    <property type="molecule type" value="Genomic_DNA"/>
</dbReference>
<accession>A0A1I6B4F2</accession>
<keyword evidence="1" id="KW-0472">Membrane</keyword>
<keyword evidence="1" id="KW-0812">Transmembrane</keyword>
<dbReference type="RefSeq" id="WP_175496336.1">
    <property type="nucleotide sequence ID" value="NZ_FOXU01000011.1"/>
</dbReference>
<name>A0A1I6B4F2_9BACI</name>
<feature type="transmembrane region" description="Helical" evidence="1">
    <location>
        <begin position="12"/>
        <end position="33"/>
    </location>
</feature>
<gene>
    <name evidence="2" type="ORF">SAMN05421670_0148</name>
</gene>
<keyword evidence="1" id="KW-1133">Transmembrane helix</keyword>
<evidence type="ECO:0000313" key="2">
    <source>
        <dbReference type="EMBL" id="SFQ75832.1"/>
    </source>
</evidence>
<protein>
    <submittedName>
        <fullName evidence="2">Uncharacterized protein</fullName>
    </submittedName>
</protein>
<dbReference type="STRING" id="126156.SAMN05421670_0148"/>
<proteinExistence type="predicted"/>
<keyword evidence="3" id="KW-1185">Reference proteome</keyword>
<evidence type="ECO:0000313" key="3">
    <source>
        <dbReference type="Proteomes" id="UP000198734"/>
    </source>
</evidence>